<dbReference type="Pfam" id="PF00895">
    <property type="entry name" value="ATP-synt_8"/>
    <property type="match status" value="1"/>
</dbReference>
<protein>
    <recommendedName>
        <fullName evidence="12">ATP synthase complex subunit 8</fullName>
    </recommendedName>
</protein>
<evidence type="ECO:0000256" key="5">
    <source>
        <dbReference type="ARBA" id="ARBA00022547"/>
    </source>
</evidence>
<dbReference type="EMBL" id="KT425082">
    <property type="protein sequence ID" value="AMW67959.1"/>
    <property type="molecule type" value="Genomic_DNA"/>
</dbReference>
<evidence type="ECO:0000256" key="12">
    <source>
        <dbReference type="RuleBase" id="RU003661"/>
    </source>
</evidence>
<dbReference type="GO" id="GO:0015078">
    <property type="term" value="F:proton transmembrane transporter activity"/>
    <property type="evidence" value="ECO:0007669"/>
    <property type="project" value="InterPro"/>
</dbReference>
<evidence type="ECO:0000256" key="10">
    <source>
        <dbReference type="ARBA" id="ARBA00023128"/>
    </source>
</evidence>
<evidence type="ECO:0000313" key="14">
    <source>
        <dbReference type="EMBL" id="AMW67959.1"/>
    </source>
</evidence>
<evidence type="ECO:0000256" key="11">
    <source>
        <dbReference type="ARBA" id="ARBA00023136"/>
    </source>
</evidence>
<evidence type="ECO:0000256" key="4">
    <source>
        <dbReference type="ARBA" id="ARBA00022448"/>
    </source>
</evidence>
<evidence type="ECO:0000256" key="7">
    <source>
        <dbReference type="ARBA" id="ARBA00022781"/>
    </source>
</evidence>
<dbReference type="GO" id="GO:0015986">
    <property type="term" value="P:proton motive force-driven ATP synthesis"/>
    <property type="evidence" value="ECO:0007669"/>
    <property type="project" value="InterPro"/>
</dbReference>
<evidence type="ECO:0000256" key="6">
    <source>
        <dbReference type="ARBA" id="ARBA00022692"/>
    </source>
</evidence>
<name>A0A1S5QYH2_9NEOP</name>
<evidence type="ECO:0000256" key="3">
    <source>
        <dbReference type="ARBA" id="ARBA00011291"/>
    </source>
</evidence>
<dbReference type="GO" id="GO:0031966">
    <property type="term" value="C:mitochondrial membrane"/>
    <property type="evidence" value="ECO:0007669"/>
    <property type="project" value="UniProtKB-SubCell"/>
</dbReference>
<keyword evidence="11 13" id="KW-0472">Membrane</keyword>
<geneLocation type="mitochondrion" evidence="14"/>
<evidence type="ECO:0000256" key="1">
    <source>
        <dbReference type="ARBA" id="ARBA00004304"/>
    </source>
</evidence>
<keyword evidence="7 12" id="KW-0375">Hydrogen ion transport</keyword>
<sequence length="52" mass="6426">MPQMSPLSWWLLLMYFLLLLILFSIMNYYIFLYSSPNKLLTSFKKTSLNWKW</sequence>
<comment type="subunit">
    <text evidence="3">F-type ATPases have 2 components, CF(1) - the catalytic core - and CF(0) - the membrane proton channel.</text>
</comment>
<keyword evidence="10 12" id="KW-0496">Mitochondrion</keyword>
<organism evidence="14">
    <name type="scientific">Psychopsis coelivaga</name>
    <dbReference type="NCBI Taxonomy" id="1821760"/>
    <lineage>
        <taxon>Eukaryota</taxon>
        <taxon>Metazoa</taxon>
        <taxon>Ecdysozoa</taxon>
        <taxon>Arthropoda</taxon>
        <taxon>Hexapoda</taxon>
        <taxon>Insecta</taxon>
        <taxon>Pterygota</taxon>
        <taxon>Neoptera</taxon>
        <taxon>Endopterygota</taxon>
        <taxon>Neuroptera</taxon>
        <taxon>Psychopsidae</taxon>
        <taxon>Psychopsis</taxon>
    </lineage>
</organism>
<reference evidence="14" key="1">
    <citation type="submission" date="2015-08" db="EMBL/GenBank/DDBJ databases">
        <title>Mitochondrial genomes and implications for higher phylogeny of Neuroptera (Insecta: Neuropteroidea).</title>
        <authorList>
            <person name="Wang Y."/>
            <person name="Liu X."/>
            <person name="Winterton S.L."/>
            <person name="Yang D."/>
        </authorList>
    </citation>
    <scope>NUCLEOTIDE SEQUENCE</scope>
</reference>
<evidence type="ECO:0000256" key="8">
    <source>
        <dbReference type="ARBA" id="ARBA00022989"/>
    </source>
</evidence>
<dbReference type="AlphaFoldDB" id="A0A1S5QYH2"/>
<feature type="transmembrane region" description="Helical" evidence="13">
    <location>
        <begin position="12"/>
        <end position="32"/>
    </location>
</feature>
<dbReference type="InterPro" id="IPR001421">
    <property type="entry name" value="ATP8_metazoa"/>
</dbReference>
<proteinExistence type="inferred from homology"/>
<keyword evidence="6 12" id="KW-0812">Transmembrane</keyword>
<gene>
    <name evidence="14" type="primary">ATP8</name>
</gene>
<comment type="similarity">
    <text evidence="2 12">Belongs to the ATPase protein 8 family.</text>
</comment>
<keyword evidence="9 12" id="KW-0406">Ion transport</keyword>
<evidence type="ECO:0000256" key="13">
    <source>
        <dbReference type="SAM" id="Phobius"/>
    </source>
</evidence>
<keyword evidence="8 13" id="KW-1133">Transmembrane helix</keyword>
<keyword evidence="4 12" id="KW-0813">Transport</keyword>
<evidence type="ECO:0000256" key="2">
    <source>
        <dbReference type="ARBA" id="ARBA00008892"/>
    </source>
</evidence>
<keyword evidence="5 12" id="KW-0138">CF(0)</keyword>
<accession>A0A1S5QYH2</accession>
<comment type="subcellular location">
    <subcellularLocation>
        <location evidence="1 12">Mitochondrion membrane</location>
        <topology evidence="1 12">Single-pass membrane protein</topology>
    </subcellularLocation>
</comment>
<dbReference type="GO" id="GO:0045259">
    <property type="term" value="C:proton-transporting ATP synthase complex"/>
    <property type="evidence" value="ECO:0007669"/>
    <property type="project" value="UniProtKB-KW"/>
</dbReference>
<evidence type="ECO:0000256" key="9">
    <source>
        <dbReference type="ARBA" id="ARBA00023065"/>
    </source>
</evidence>